<proteinExistence type="inferred from homology"/>
<keyword evidence="6 8" id="KW-0472">Membrane</keyword>
<evidence type="ECO:0000256" key="1">
    <source>
        <dbReference type="ARBA" id="ARBA00004162"/>
    </source>
</evidence>
<keyword evidence="7" id="KW-0813">Transport</keyword>
<reference evidence="10" key="1">
    <citation type="submission" date="2012-02" db="EMBL/GenBank/DDBJ databases">
        <title>The complete genome of Halobacteroides halobius DSM 5150.</title>
        <authorList>
            <person name="Lucas S."/>
            <person name="Copeland A."/>
            <person name="Lapidus A."/>
            <person name="Glavina del Rio T."/>
            <person name="Dalin E."/>
            <person name="Tice H."/>
            <person name="Bruce D."/>
            <person name="Goodwin L."/>
            <person name="Pitluck S."/>
            <person name="Peters L."/>
            <person name="Mikhailova N."/>
            <person name="Gu W."/>
            <person name="Kyrpides N."/>
            <person name="Mavromatis K."/>
            <person name="Ivanova N."/>
            <person name="Brettin T."/>
            <person name="Detter J.C."/>
            <person name="Han C."/>
            <person name="Larimer F."/>
            <person name="Land M."/>
            <person name="Hauser L."/>
            <person name="Markowitz V."/>
            <person name="Cheng J.-F."/>
            <person name="Hugenholtz P."/>
            <person name="Woyke T."/>
            <person name="Wu D."/>
            <person name="Tindall B."/>
            <person name="Pomrenke H."/>
            <person name="Brambilla E."/>
            <person name="Klenk H.-P."/>
            <person name="Eisen J.A."/>
        </authorList>
    </citation>
    <scope>NUCLEOTIDE SEQUENCE [LARGE SCALE GENOMIC DNA]</scope>
    <source>
        <strain evidence="10">ATCC 35273 / DSM 5150 / MD-1</strain>
    </source>
</reference>
<evidence type="ECO:0000256" key="3">
    <source>
        <dbReference type="ARBA" id="ARBA00022475"/>
    </source>
</evidence>
<dbReference type="GO" id="GO:0005886">
    <property type="term" value="C:plasma membrane"/>
    <property type="evidence" value="ECO:0007669"/>
    <property type="project" value="UniProtKB-SubCell"/>
</dbReference>
<comment type="subcellular location">
    <subcellularLocation>
        <location evidence="1">Cell membrane</location>
        <topology evidence="1">Single-pass membrane protein</topology>
    </subcellularLocation>
    <subcellularLocation>
        <location evidence="7">Cell membrane</location>
        <topology evidence="7">Single-pass type II membrane protein</topology>
    </subcellularLocation>
</comment>
<dbReference type="STRING" id="748449.Halha_0983"/>
<keyword evidence="5 8" id="KW-1133">Transmembrane helix</keyword>
<dbReference type="eggNOG" id="COG0848">
    <property type="taxonomic scope" value="Bacteria"/>
</dbReference>
<dbReference type="GO" id="GO:0015031">
    <property type="term" value="P:protein transport"/>
    <property type="evidence" value="ECO:0007669"/>
    <property type="project" value="UniProtKB-KW"/>
</dbReference>
<dbReference type="EMBL" id="CP003359">
    <property type="protein sequence ID" value="AGB40944.1"/>
    <property type="molecule type" value="Genomic_DNA"/>
</dbReference>
<accession>L0K9B2</accession>
<dbReference type="HOGENOM" id="CLU_085305_3_2_9"/>
<organism evidence="9 10">
    <name type="scientific">Halobacteroides halobius (strain ATCC 35273 / DSM 5150 / MD-1)</name>
    <dbReference type="NCBI Taxonomy" id="748449"/>
    <lineage>
        <taxon>Bacteria</taxon>
        <taxon>Bacillati</taxon>
        <taxon>Bacillota</taxon>
        <taxon>Clostridia</taxon>
        <taxon>Halanaerobiales</taxon>
        <taxon>Halobacteroidaceae</taxon>
        <taxon>Halobacteroides</taxon>
    </lineage>
</organism>
<dbReference type="AlphaFoldDB" id="L0K9B2"/>
<evidence type="ECO:0000256" key="6">
    <source>
        <dbReference type="ARBA" id="ARBA00023136"/>
    </source>
</evidence>
<evidence type="ECO:0000256" key="5">
    <source>
        <dbReference type="ARBA" id="ARBA00022989"/>
    </source>
</evidence>
<evidence type="ECO:0000256" key="4">
    <source>
        <dbReference type="ARBA" id="ARBA00022692"/>
    </source>
</evidence>
<dbReference type="RefSeq" id="WP_015326669.1">
    <property type="nucleotide sequence ID" value="NC_019978.1"/>
</dbReference>
<evidence type="ECO:0000256" key="8">
    <source>
        <dbReference type="SAM" id="Phobius"/>
    </source>
</evidence>
<dbReference type="KEGG" id="hhl:Halha_0983"/>
<dbReference type="PATRIC" id="fig|748449.3.peg.936"/>
<dbReference type="Proteomes" id="UP000010880">
    <property type="component" value="Chromosome"/>
</dbReference>
<comment type="similarity">
    <text evidence="2 7">Belongs to the ExbD/TolR family.</text>
</comment>
<keyword evidence="7" id="KW-0653">Protein transport</keyword>
<sequence length="136" mass="15638">MFKSNLKKRLDVKLLPMIDVMFFLLVFFMLFTTFKVTPAGMEINLPQAKTVTKQQQDVKVRINISAEGRLSLDEQLIAFKGLKAKVKELIKKQANTLFVIKADQEVKYKKIIRIMDLIRQAGGYRLALAADKEDMD</sequence>
<evidence type="ECO:0000313" key="9">
    <source>
        <dbReference type="EMBL" id="AGB40944.1"/>
    </source>
</evidence>
<dbReference type="OrthoDB" id="2112564at2"/>
<dbReference type="Gene3D" id="3.30.420.270">
    <property type="match status" value="1"/>
</dbReference>
<feature type="transmembrane region" description="Helical" evidence="8">
    <location>
        <begin position="12"/>
        <end position="31"/>
    </location>
</feature>
<gene>
    <name evidence="9" type="ordered locus">Halha_0983</name>
</gene>
<evidence type="ECO:0000313" key="10">
    <source>
        <dbReference type="Proteomes" id="UP000010880"/>
    </source>
</evidence>
<protein>
    <submittedName>
        <fullName evidence="9">Biopolymer transport protein</fullName>
    </submittedName>
</protein>
<keyword evidence="4 7" id="KW-0812">Transmembrane</keyword>
<dbReference type="InterPro" id="IPR003400">
    <property type="entry name" value="ExbD"/>
</dbReference>
<keyword evidence="3" id="KW-1003">Cell membrane</keyword>
<evidence type="ECO:0000256" key="2">
    <source>
        <dbReference type="ARBA" id="ARBA00005811"/>
    </source>
</evidence>
<dbReference type="Pfam" id="PF02472">
    <property type="entry name" value="ExbD"/>
    <property type="match status" value="1"/>
</dbReference>
<dbReference type="PANTHER" id="PTHR30558:SF3">
    <property type="entry name" value="BIOPOLYMER TRANSPORT PROTEIN EXBD-RELATED"/>
    <property type="match status" value="1"/>
</dbReference>
<name>L0K9B2_HALHC</name>
<dbReference type="GO" id="GO:0022857">
    <property type="term" value="F:transmembrane transporter activity"/>
    <property type="evidence" value="ECO:0007669"/>
    <property type="project" value="InterPro"/>
</dbReference>
<dbReference type="PANTHER" id="PTHR30558">
    <property type="entry name" value="EXBD MEMBRANE COMPONENT OF PMF-DRIVEN MACROMOLECULE IMPORT SYSTEM"/>
    <property type="match status" value="1"/>
</dbReference>
<keyword evidence="10" id="KW-1185">Reference proteome</keyword>
<evidence type="ECO:0000256" key="7">
    <source>
        <dbReference type="RuleBase" id="RU003879"/>
    </source>
</evidence>